<protein>
    <submittedName>
        <fullName evidence="2">Uncharacterized protein</fullName>
    </submittedName>
</protein>
<keyword evidence="3" id="KW-1185">Reference proteome</keyword>
<dbReference type="RefSeq" id="WP_166142751.1">
    <property type="nucleotide sequence ID" value="NZ_JAANYN010000001.1"/>
</dbReference>
<reference evidence="2 3" key="1">
    <citation type="submission" date="2020-03" db="EMBL/GenBank/DDBJ databases">
        <title>Cyclobacterium plantarum sp. nov., a marine bacterium isolated from a coastal-marine wetland.</title>
        <authorList>
            <person name="Sanchez-Porro C."/>
            <person name="Ventosa A."/>
            <person name="Amoozegar M."/>
        </authorList>
    </citation>
    <scope>NUCLEOTIDE SEQUENCE [LARGE SCALE GENOMIC DNA]</scope>
    <source>
        <strain evidence="2 3">GBPx2</strain>
    </source>
</reference>
<evidence type="ECO:0000313" key="3">
    <source>
        <dbReference type="Proteomes" id="UP000649799"/>
    </source>
</evidence>
<dbReference type="EMBL" id="JAANYN010000001">
    <property type="protein sequence ID" value="NHE55658.1"/>
    <property type="molecule type" value="Genomic_DNA"/>
</dbReference>
<gene>
    <name evidence="2" type="ORF">G9Q97_02395</name>
</gene>
<sequence>MKKFKKSEIVLMVLVVILIGVSEYYFLIANEPLKAIFIGLWCPTILGFLIIFNMKR</sequence>
<keyword evidence="1" id="KW-0812">Transmembrane</keyword>
<keyword evidence="1" id="KW-1133">Transmembrane helix</keyword>
<comment type="caution">
    <text evidence="2">The sequence shown here is derived from an EMBL/GenBank/DDBJ whole genome shotgun (WGS) entry which is preliminary data.</text>
</comment>
<feature type="transmembrane region" description="Helical" evidence="1">
    <location>
        <begin position="9"/>
        <end position="27"/>
    </location>
</feature>
<dbReference type="Proteomes" id="UP000649799">
    <property type="component" value="Unassembled WGS sequence"/>
</dbReference>
<evidence type="ECO:0000256" key="1">
    <source>
        <dbReference type="SAM" id="Phobius"/>
    </source>
</evidence>
<keyword evidence="1" id="KW-0472">Membrane</keyword>
<organism evidence="2 3">
    <name type="scientific">Cyclobacterium plantarum</name>
    <dbReference type="NCBI Taxonomy" id="2716263"/>
    <lineage>
        <taxon>Bacteria</taxon>
        <taxon>Pseudomonadati</taxon>
        <taxon>Bacteroidota</taxon>
        <taxon>Cytophagia</taxon>
        <taxon>Cytophagales</taxon>
        <taxon>Cyclobacteriaceae</taxon>
        <taxon>Cyclobacterium</taxon>
    </lineage>
</organism>
<proteinExistence type="predicted"/>
<evidence type="ECO:0000313" key="2">
    <source>
        <dbReference type="EMBL" id="NHE55658.1"/>
    </source>
</evidence>
<name>A0ABX0H451_9BACT</name>
<accession>A0ABX0H451</accession>
<feature type="transmembrane region" description="Helical" evidence="1">
    <location>
        <begin position="33"/>
        <end position="52"/>
    </location>
</feature>